<accession>A0A1Q5ZSX2</accession>
<evidence type="ECO:0000313" key="1">
    <source>
        <dbReference type="EMBL" id="OKS84872.1"/>
    </source>
</evidence>
<comment type="caution">
    <text evidence="1">The sequence shown here is derived from an EMBL/GenBank/DDBJ whole genome shotgun (WGS) entry which is preliminary data.</text>
</comment>
<gene>
    <name evidence="1" type="ORF">RG47T_0309</name>
</gene>
<organism evidence="1 2">
    <name type="scientific">Mucilaginibacter polytrichastri</name>
    <dbReference type="NCBI Taxonomy" id="1302689"/>
    <lineage>
        <taxon>Bacteria</taxon>
        <taxon>Pseudomonadati</taxon>
        <taxon>Bacteroidota</taxon>
        <taxon>Sphingobacteriia</taxon>
        <taxon>Sphingobacteriales</taxon>
        <taxon>Sphingobacteriaceae</taxon>
        <taxon>Mucilaginibacter</taxon>
    </lineage>
</organism>
<dbReference type="OrthoDB" id="739846at2"/>
<sequence>MPFTLTNKLFSLYVRLRYPSAPPELRYFYRDTYNCEMAQLKYVFNDYVFKKRYKDISFDGEFAPELEFVLPFAYWHYKNGTLKSTHSAKFTKELYFFSPEHHEDFEVRTNQGNYNFETPRILYSQDYDMSKWLAVPLKEHYKNNVYVYDKPLLIIANRYNMEWDGPPVSFYSIEALDFIISNLKKDYTIVYNRPRPENITMDNSDIYDLNEFDWLAETHPEVILMEDLWKENKGKANNFNHLQLMVYANAGHFISVHGGTAALASYFGGVNLVISKKGPEHHFNCFNTLFPKLSGAKILHAKTDDEVTQYIQQNYMVKQAQV</sequence>
<keyword evidence="2" id="KW-1185">Reference proteome</keyword>
<dbReference type="EMBL" id="MPPL01000001">
    <property type="protein sequence ID" value="OKS84872.1"/>
    <property type="molecule type" value="Genomic_DNA"/>
</dbReference>
<protein>
    <recommendedName>
        <fullName evidence="3">Glycosyltransferase family 61 protein</fullName>
    </recommendedName>
</protein>
<dbReference type="Proteomes" id="UP000186720">
    <property type="component" value="Unassembled WGS sequence"/>
</dbReference>
<evidence type="ECO:0000313" key="2">
    <source>
        <dbReference type="Proteomes" id="UP000186720"/>
    </source>
</evidence>
<reference evidence="1 2" key="1">
    <citation type="submission" date="2016-11" db="EMBL/GenBank/DDBJ databases">
        <title>Whole Genome Sequencing of Mucilaginibacter polytrichastri RG4-7(T) isolated from the moss sample.</title>
        <authorList>
            <person name="Li Y."/>
        </authorList>
    </citation>
    <scope>NUCLEOTIDE SEQUENCE [LARGE SCALE GENOMIC DNA]</scope>
    <source>
        <strain evidence="1 2">RG4-7</strain>
    </source>
</reference>
<name>A0A1Q5ZSX2_9SPHI</name>
<proteinExistence type="predicted"/>
<dbReference type="AlphaFoldDB" id="A0A1Q5ZSX2"/>
<dbReference type="STRING" id="1302689.RG47T_0309"/>
<dbReference type="RefSeq" id="WP_074487592.1">
    <property type="nucleotide sequence ID" value="NZ_FPAM01000001.1"/>
</dbReference>
<evidence type="ECO:0008006" key="3">
    <source>
        <dbReference type="Google" id="ProtNLM"/>
    </source>
</evidence>